<evidence type="ECO:0000256" key="6">
    <source>
        <dbReference type="PROSITE-ProRule" id="PRU00169"/>
    </source>
</evidence>
<dbReference type="InterPro" id="IPR001867">
    <property type="entry name" value="OmpR/PhoB-type_DNA-bd"/>
</dbReference>
<keyword evidence="1 6" id="KW-0597">Phosphoprotein</keyword>
<dbReference type="GO" id="GO:0000156">
    <property type="term" value="F:phosphorelay response regulator activity"/>
    <property type="evidence" value="ECO:0007669"/>
    <property type="project" value="TreeGrafter"/>
</dbReference>
<protein>
    <submittedName>
        <fullName evidence="10">Response regulator transcription factor</fullName>
    </submittedName>
</protein>
<evidence type="ECO:0000256" key="1">
    <source>
        <dbReference type="ARBA" id="ARBA00022553"/>
    </source>
</evidence>
<feature type="DNA-binding region" description="OmpR/PhoB-type" evidence="7">
    <location>
        <begin position="131"/>
        <end position="230"/>
    </location>
</feature>
<dbReference type="GO" id="GO:0005829">
    <property type="term" value="C:cytosol"/>
    <property type="evidence" value="ECO:0007669"/>
    <property type="project" value="TreeGrafter"/>
</dbReference>
<dbReference type="Gene3D" id="3.40.50.2300">
    <property type="match status" value="1"/>
</dbReference>
<accession>A0A6B1FYJ1</accession>
<dbReference type="CDD" id="cd00383">
    <property type="entry name" value="trans_reg_C"/>
    <property type="match status" value="1"/>
</dbReference>
<dbReference type="GO" id="GO:0000976">
    <property type="term" value="F:transcription cis-regulatory region binding"/>
    <property type="evidence" value="ECO:0007669"/>
    <property type="project" value="TreeGrafter"/>
</dbReference>
<dbReference type="InterPro" id="IPR001789">
    <property type="entry name" value="Sig_transdc_resp-reg_receiver"/>
</dbReference>
<dbReference type="PANTHER" id="PTHR48111">
    <property type="entry name" value="REGULATOR OF RPOS"/>
    <property type="match status" value="1"/>
</dbReference>
<dbReference type="Pfam" id="PF00486">
    <property type="entry name" value="Trans_reg_C"/>
    <property type="match status" value="1"/>
</dbReference>
<feature type="domain" description="Response regulatory" evidence="8">
    <location>
        <begin position="5"/>
        <end position="118"/>
    </location>
</feature>
<evidence type="ECO:0000259" key="9">
    <source>
        <dbReference type="PROSITE" id="PS51755"/>
    </source>
</evidence>
<evidence type="ECO:0000256" key="3">
    <source>
        <dbReference type="ARBA" id="ARBA00023015"/>
    </source>
</evidence>
<dbReference type="PANTHER" id="PTHR48111:SF40">
    <property type="entry name" value="PHOSPHATE REGULON TRANSCRIPTIONAL REGULATORY PROTEIN PHOB"/>
    <property type="match status" value="1"/>
</dbReference>
<feature type="domain" description="OmpR/PhoB-type" evidence="9">
    <location>
        <begin position="131"/>
        <end position="230"/>
    </location>
</feature>
<reference evidence="10" key="1">
    <citation type="submission" date="2019-09" db="EMBL/GenBank/DDBJ databases">
        <title>Characterisation of the sponge microbiome using genome-centric metagenomics.</title>
        <authorList>
            <person name="Engelberts J.P."/>
            <person name="Robbins S.J."/>
            <person name="De Goeij J.M."/>
            <person name="Aranda M."/>
            <person name="Bell S.C."/>
            <person name="Webster N.S."/>
        </authorList>
    </citation>
    <scope>NUCLEOTIDE SEQUENCE</scope>
    <source>
        <strain evidence="10">SB0675_bin_29</strain>
    </source>
</reference>
<feature type="modified residue" description="4-aspartylphosphate" evidence="6">
    <location>
        <position position="54"/>
    </location>
</feature>
<dbReference type="PROSITE" id="PS50110">
    <property type="entry name" value="RESPONSE_REGULATORY"/>
    <property type="match status" value="1"/>
</dbReference>
<evidence type="ECO:0000256" key="7">
    <source>
        <dbReference type="PROSITE-ProRule" id="PRU01091"/>
    </source>
</evidence>
<evidence type="ECO:0000256" key="4">
    <source>
        <dbReference type="ARBA" id="ARBA00023125"/>
    </source>
</evidence>
<dbReference type="Pfam" id="PF00072">
    <property type="entry name" value="Response_reg"/>
    <property type="match status" value="1"/>
</dbReference>
<dbReference type="Gene3D" id="6.10.250.690">
    <property type="match status" value="1"/>
</dbReference>
<evidence type="ECO:0000259" key="8">
    <source>
        <dbReference type="PROSITE" id="PS50110"/>
    </source>
</evidence>
<dbReference type="SUPFAM" id="SSF52172">
    <property type="entry name" value="CheY-like"/>
    <property type="match status" value="1"/>
</dbReference>
<dbReference type="SMART" id="SM00448">
    <property type="entry name" value="REC"/>
    <property type="match status" value="1"/>
</dbReference>
<keyword evidence="3" id="KW-0805">Transcription regulation</keyword>
<evidence type="ECO:0000256" key="5">
    <source>
        <dbReference type="ARBA" id="ARBA00023163"/>
    </source>
</evidence>
<dbReference type="AlphaFoldDB" id="A0A6B1FYJ1"/>
<dbReference type="Gene3D" id="1.10.10.10">
    <property type="entry name" value="Winged helix-like DNA-binding domain superfamily/Winged helix DNA-binding domain"/>
    <property type="match status" value="1"/>
</dbReference>
<proteinExistence type="predicted"/>
<dbReference type="FunFam" id="3.40.50.2300:FF:000001">
    <property type="entry name" value="DNA-binding response regulator PhoB"/>
    <property type="match status" value="1"/>
</dbReference>
<dbReference type="FunFam" id="1.10.10.10:FF:000018">
    <property type="entry name" value="DNA-binding response regulator ResD"/>
    <property type="match status" value="1"/>
</dbReference>
<evidence type="ECO:0000313" key="10">
    <source>
        <dbReference type="EMBL" id="MYH61117.1"/>
    </source>
</evidence>
<comment type="caution">
    <text evidence="10">The sequence shown here is derived from an EMBL/GenBank/DDBJ whole genome shotgun (WGS) entry which is preliminary data.</text>
</comment>
<dbReference type="SMART" id="SM00862">
    <property type="entry name" value="Trans_reg_C"/>
    <property type="match status" value="1"/>
</dbReference>
<dbReference type="GO" id="GO:0006355">
    <property type="term" value="P:regulation of DNA-templated transcription"/>
    <property type="evidence" value="ECO:0007669"/>
    <property type="project" value="InterPro"/>
</dbReference>
<evidence type="ECO:0000256" key="2">
    <source>
        <dbReference type="ARBA" id="ARBA00023012"/>
    </source>
</evidence>
<name>A0A6B1FYJ1_9CHLR</name>
<dbReference type="InterPro" id="IPR011006">
    <property type="entry name" value="CheY-like_superfamily"/>
</dbReference>
<dbReference type="InterPro" id="IPR039420">
    <property type="entry name" value="WalR-like"/>
</dbReference>
<dbReference type="PROSITE" id="PS51755">
    <property type="entry name" value="OMPR_PHOB"/>
    <property type="match status" value="1"/>
</dbReference>
<keyword evidence="5" id="KW-0804">Transcription</keyword>
<gene>
    <name evidence="10" type="ORF">F4148_04965</name>
</gene>
<dbReference type="EMBL" id="VYDA01000187">
    <property type="protein sequence ID" value="MYH61117.1"/>
    <property type="molecule type" value="Genomic_DNA"/>
</dbReference>
<keyword evidence="2" id="KW-0902">Two-component regulatory system</keyword>
<dbReference type="InterPro" id="IPR036388">
    <property type="entry name" value="WH-like_DNA-bd_sf"/>
</dbReference>
<sequence>MAGVKILVVDDEPSISEVVKLYLVREGFDATVVDDGRSALELLESDPPDLLILDVMLPGVDGYEITRQVRATSSIPIILLTARKDEIDRILGLELGADDYVVKPFSTRELVSRVKAVLRRTQQALAPPGGDSPITSGSIHIDPRTRQVTVAGNEIPLTVKDFDLLWMFTSNPNQVFNRDQLLDQVWGVSEFIDASTVTVHVRRLREKIELDPSNPRHIITVWGVGYRFEPGEHEVTSG</sequence>
<dbReference type="GO" id="GO:0032993">
    <property type="term" value="C:protein-DNA complex"/>
    <property type="evidence" value="ECO:0007669"/>
    <property type="project" value="TreeGrafter"/>
</dbReference>
<organism evidence="10">
    <name type="scientific">Caldilineaceae bacterium SB0675_bin_29</name>
    <dbReference type="NCBI Taxonomy" id="2605266"/>
    <lineage>
        <taxon>Bacteria</taxon>
        <taxon>Bacillati</taxon>
        <taxon>Chloroflexota</taxon>
        <taxon>Caldilineae</taxon>
        <taxon>Caldilineales</taxon>
        <taxon>Caldilineaceae</taxon>
    </lineage>
</organism>
<keyword evidence="4 7" id="KW-0238">DNA-binding</keyword>